<dbReference type="Proteomes" id="UP000064967">
    <property type="component" value="Chromosome"/>
</dbReference>
<gene>
    <name evidence="2" type="ORF">AKJ09_00781</name>
</gene>
<feature type="region of interest" description="Disordered" evidence="1">
    <location>
        <begin position="283"/>
        <end position="407"/>
    </location>
</feature>
<proteinExistence type="predicted"/>
<feature type="compositionally biased region" description="Basic and acidic residues" evidence="1">
    <location>
        <begin position="300"/>
        <end position="313"/>
    </location>
</feature>
<feature type="region of interest" description="Disordered" evidence="1">
    <location>
        <begin position="162"/>
        <end position="271"/>
    </location>
</feature>
<feature type="compositionally biased region" description="Basic and acidic residues" evidence="1">
    <location>
        <begin position="72"/>
        <end position="114"/>
    </location>
</feature>
<feature type="compositionally biased region" description="Basic and acidic residues" evidence="1">
    <location>
        <begin position="239"/>
        <end position="262"/>
    </location>
</feature>
<dbReference type="EMBL" id="CP012333">
    <property type="protein sequence ID" value="AKU94117.1"/>
    <property type="molecule type" value="Genomic_DNA"/>
</dbReference>
<dbReference type="KEGG" id="llu:AKJ09_00781"/>
<accession>A0A0K1PKS0</accession>
<dbReference type="AlphaFoldDB" id="A0A0K1PKS0"/>
<evidence type="ECO:0000313" key="3">
    <source>
        <dbReference type="Proteomes" id="UP000064967"/>
    </source>
</evidence>
<keyword evidence="3" id="KW-1185">Reference proteome</keyword>
<feature type="compositionally biased region" description="Basic and acidic residues" evidence="1">
    <location>
        <begin position="342"/>
        <end position="374"/>
    </location>
</feature>
<protein>
    <submittedName>
        <fullName evidence="2">Uncharacterized protein</fullName>
    </submittedName>
</protein>
<organism evidence="2 3">
    <name type="scientific">Labilithrix luteola</name>
    <dbReference type="NCBI Taxonomy" id="1391654"/>
    <lineage>
        <taxon>Bacteria</taxon>
        <taxon>Pseudomonadati</taxon>
        <taxon>Myxococcota</taxon>
        <taxon>Polyangia</taxon>
        <taxon>Polyangiales</taxon>
        <taxon>Labilitrichaceae</taxon>
        <taxon>Labilithrix</taxon>
    </lineage>
</organism>
<evidence type="ECO:0000256" key="1">
    <source>
        <dbReference type="SAM" id="MobiDB-lite"/>
    </source>
</evidence>
<feature type="region of interest" description="Disordered" evidence="1">
    <location>
        <begin position="57"/>
        <end position="141"/>
    </location>
</feature>
<feature type="compositionally biased region" description="Basic residues" evidence="1">
    <location>
        <begin position="196"/>
        <end position="209"/>
    </location>
</feature>
<name>A0A0K1PKS0_9BACT</name>
<feature type="compositionally biased region" description="Basic and acidic residues" evidence="1">
    <location>
        <begin position="123"/>
        <end position="141"/>
    </location>
</feature>
<evidence type="ECO:0000313" key="2">
    <source>
        <dbReference type="EMBL" id="AKU94117.1"/>
    </source>
</evidence>
<reference evidence="2 3" key="1">
    <citation type="submission" date="2015-08" db="EMBL/GenBank/DDBJ databases">
        <authorList>
            <person name="Babu N.S."/>
            <person name="Beckwith C.J."/>
            <person name="Beseler K.G."/>
            <person name="Brison A."/>
            <person name="Carone J.V."/>
            <person name="Caskin T.P."/>
            <person name="Diamond M."/>
            <person name="Durham M.E."/>
            <person name="Foxe J.M."/>
            <person name="Go M."/>
            <person name="Henderson B.A."/>
            <person name="Jones I.B."/>
            <person name="McGettigan J.A."/>
            <person name="Micheletti S.J."/>
            <person name="Nasrallah M.E."/>
            <person name="Ortiz D."/>
            <person name="Piller C.R."/>
            <person name="Privatt S.R."/>
            <person name="Schneider S.L."/>
            <person name="Sharp S."/>
            <person name="Smith T.C."/>
            <person name="Stanton J.D."/>
            <person name="Ullery H.E."/>
            <person name="Wilson R.J."/>
            <person name="Serrano M.G."/>
            <person name="Buck G."/>
            <person name="Lee V."/>
            <person name="Wang Y."/>
            <person name="Carvalho R."/>
            <person name="Voegtly L."/>
            <person name="Shi R."/>
            <person name="Duckworth R."/>
            <person name="Johnson A."/>
            <person name="Loviza R."/>
            <person name="Walstead R."/>
            <person name="Shah Z."/>
            <person name="Kiflezghi M."/>
            <person name="Wade K."/>
            <person name="Ball S.L."/>
            <person name="Bradley K.W."/>
            <person name="Asai D.J."/>
            <person name="Bowman C.A."/>
            <person name="Russell D.A."/>
            <person name="Pope W.H."/>
            <person name="Jacobs-Sera D."/>
            <person name="Hendrix R.W."/>
            <person name="Hatfull G.F."/>
        </authorList>
    </citation>
    <scope>NUCLEOTIDE SEQUENCE [LARGE SCALE GENOMIC DNA]</scope>
    <source>
        <strain evidence="2 3">DSM 27648</strain>
    </source>
</reference>
<sequence length="407" mass="47896">MERWKRRRRLLCPRDEPDVRVRSMGQAPAALALRLPERRDGHLDQARRIRVRRRDDLGAAKGRHASVPAGHAHVDDRTGEPRRCHLLRGSRERERPATSPRRRDTGRFLEEAGRGHVRGLPLGREERRDPGKRIQRKREPLGHLRYDERRVDLRLRHESQRRPERLRFPGNFSGRQARALGPGAPIPLSVAQSVQRPHRERAAQSRHRLSGSPRVVERRQARRVRRAHGWQLARLQHRKPLDERRRSRRREAVVREHPQDRRRGPHASVLDVSVVQPGLELDRLREVDAGTHARRQGRPLAHEPRRDDEDRARPRQWSRRAPGRGGKLVGRAELHARRRGRLQLDRLRQRADVRQHPDRRQRRHAQEAALDQRHRRESCRRKRSEPPRLPPVGASARHQQPPGEWSL</sequence>